<keyword evidence="11 16" id="KW-0067">ATP-binding</keyword>
<evidence type="ECO:0000256" key="9">
    <source>
        <dbReference type="ARBA" id="ARBA00022741"/>
    </source>
</evidence>
<dbReference type="InterPro" id="IPR043129">
    <property type="entry name" value="ATPase_NBD"/>
</dbReference>
<comment type="subcellular location">
    <subcellularLocation>
        <location evidence="3 16">Cytoplasm</location>
    </subcellularLocation>
</comment>
<dbReference type="Pfam" id="PF03309">
    <property type="entry name" value="Pan_kinase"/>
    <property type="match status" value="1"/>
</dbReference>
<dbReference type="Proteomes" id="UP001205919">
    <property type="component" value="Unassembled WGS sequence"/>
</dbReference>
<keyword evidence="16" id="KW-0479">Metal-binding</keyword>
<evidence type="ECO:0000256" key="10">
    <source>
        <dbReference type="ARBA" id="ARBA00022777"/>
    </source>
</evidence>
<comment type="similarity">
    <text evidence="14 16">Belongs to the type III pantothenate kinase family.</text>
</comment>
<dbReference type="GO" id="GO:0005737">
    <property type="term" value="C:cytoplasm"/>
    <property type="evidence" value="ECO:0007669"/>
    <property type="project" value="UniProtKB-SubCell"/>
</dbReference>
<feature type="active site" description="Proton acceptor" evidence="16">
    <location>
        <position position="108"/>
    </location>
</feature>
<dbReference type="CDD" id="cd24015">
    <property type="entry name" value="ASKHA_NBD_PanK-III"/>
    <property type="match status" value="1"/>
</dbReference>
<dbReference type="HAMAP" id="MF_01274">
    <property type="entry name" value="Pantothen_kinase_3"/>
    <property type="match status" value="1"/>
</dbReference>
<organism evidence="17 18">
    <name type="scientific">Cloacibacillus evryensis</name>
    <dbReference type="NCBI Taxonomy" id="508460"/>
    <lineage>
        <taxon>Bacteria</taxon>
        <taxon>Thermotogati</taxon>
        <taxon>Synergistota</taxon>
        <taxon>Synergistia</taxon>
        <taxon>Synergistales</taxon>
        <taxon>Synergistaceae</taxon>
        <taxon>Cloacibacillus</taxon>
    </lineage>
</organism>
<evidence type="ECO:0000256" key="4">
    <source>
        <dbReference type="ARBA" id="ARBA00005225"/>
    </source>
</evidence>
<feature type="binding site" evidence="16">
    <location>
        <begin position="6"/>
        <end position="13"/>
    </location>
    <ligand>
        <name>ATP</name>
        <dbReference type="ChEBI" id="CHEBI:30616"/>
    </ligand>
</feature>
<evidence type="ECO:0000256" key="13">
    <source>
        <dbReference type="ARBA" id="ARBA00022993"/>
    </source>
</evidence>
<comment type="catalytic activity">
    <reaction evidence="1 16">
        <text>(R)-pantothenate + ATP = (R)-4'-phosphopantothenate + ADP + H(+)</text>
        <dbReference type="Rhea" id="RHEA:16373"/>
        <dbReference type="ChEBI" id="CHEBI:10986"/>
        <dbReference type="ChEBI" id="CHEBI:15378"/>
        <dbReference type="ChEBI" id="CHEBI:29032"/>
        <dbReference type="ChEBI" id="CHEBI:30616"/>
        <dbReference type="ChEBI" id="CHEBI:456216"/>
        <dbReference type="EC" id="2.7.1.33"/>
    </reaction>
</comment>
<evidence type="ECO:0000256" key="16">
    <source>
        <dbReference type="HAMAP-Rule" id="MF_01274"/>
    </source>
</evidence>
<dbReference type="EC" id="2.7.1.33" evidence="6 16"/>
<dbReference type="GO" id="GO:0004594">
    <property type="term" value="F:pantothenate kinase activity"/>
    <property type="evidence" value="ECO:0007669"/>
    <property type="project" value="UniProtKB-UniRule"/>
</dbReference>
<evidence type="ECO:0000256" key="2">
    <source>
        <dbReference type="ARBA" id="ARBA00001958"/>
    </source>
</evidence>
<dbReference type="GO" id="GO:0005524">
    <property type="term" value="F:ATP binding"/>
    <property type="evidence" value="ECO:0007669"/>
    <property type="project" value="UniProtKB-UniRule"/>
</dbReference>
<dbReference type="NCBIfam" id="NF009848">
    <property type="entry name" value="PRK13318.1-6"/>
    <property type="match status" value="1"/>
</dbReference>
<sequence length="256" mass="27582">MLLVFDIGNTNTVMGIYKGEELINKWRLTSKKQTSDEVGFMVLGLLAASGISKGDIDGAIFGSVVPSLDEMFREGVRKYLGLECIRVSTKLDTGLEIKMKNPTGLGADRLLNAVAGIEKYGKPLIVVDLGTTITLDVVSREGAYLGGVIAPGMEIGMESLFSRAAKLPQIELVAPENYIGGNTVEAIQSGIIYGTAGMVDRMIKGIFKELGGPCRVVVTGGHAPIIAKYSNRVDTVDQWLTLDGLRILYERNRLGK</sequence>
<dbReference type="PANTHER" id="PTHR34265:SF1">
    <property type="entry name" value="TYPE III PANTOTHENATE KINASE"/>
    <property type="match status" value="1"/>
</dbReference>
<dbReference type="RefSeq" id="WP_008711327.1">
    <property type="nucleotide sequence ID" value="NZ_CABKQM010000008.1"/>
</dbReference>
<protein>
    <recommendedName>
        <fullName evidence="15 16">Type III pantothenate kinase</fullName>
        <ecNumber evidence="6 16">2.7.1.33</ecNumber>
    </recommendedName>
    <alternativeName>
        <fullName evidence="16">PanK-III</fullName>
    </alternativeName>
    <alternativeName>
        <fullName evidence="16">Pantothenic acid kinase</fullName>
    </alternativeName>
</protein>
<comment type="function">
    <text evidence="16">Catalyzes the phosphorylation of pantothenate (Pan), the first step in CoA biosynthesis.</text>
</comment>
<feature type="binding site" evidence="16">
    <location>
        <position position="131"/>
    </location>
    <ligand>
        <name>ATP</name>
        <dbReference type="ChEBI" id="CHEBI:30616"/>
    </ligand>
</feature>
<dbReference type="InterPro" id="IPR004619">
    <property type="entry name" value="Type_III_PanK"/>
</dbReference>
<comment type="subunit">
    <text evidence="5 16">Homodimer.</text>
</comment>
<dbReference type="EMBL" id="JANFYT010000010">
    <property type="protein sequence ID" value="MCQ4813958.1"/>
    <property type="molecule type" value="Genomic_DNA"/>
</dbReference>
<comment type="pathway">
    <text evidence="4 16">Cofactor biosynthesis; coenzyme A biosynthesis; CoA from (R)-pantothenate: step 1/5.</text>
</comment>
<evidence type="ECO:0000256" key="1">
    <source>
        <dbReference type="ARBA" id="ARBA00001206"/>
    </source>
</evidence>
<dbReference type="Gene3D" id="3.30.420.40">
    <property type="match status" value="2"/>
</dbReference>
<feature type="binding site" evidence="16">
    <location>
        <begin position="106"/>
        <end position="109"/>
    </location>
    <ligand>
        <name>substrate</name>
    </ligand>
</feature>
<keyword evidence="7 16" id="KW-0963">Cytoplasm</keyword>
<dbReference type="GO" id="GO:0046872">
    <property type="term" value="F:metal ion binding"/>
    <property type="evidence" value="ECO:0007669"/>
    <property type="project" value="UniProtKB-KW"/>
</dbReference>
<keyword evidence="8 16" id="KW-0808">Transferase</keyword>
<evidence type="ECO:0000256" key="5">
    <source>
        <dbReference type="ARBA" id="ARBA00011738"/>
    </source>
</evidence>
<evidence type="ECO:0000313" key="17">
    <source>
        <dbReference type="EMBL" id="MCQ4813958.1"/>
    </source>
</evidence>
<feature type="binding site" evidence="16">
    <location>
        <position position="183"/>
    </location>
    <ligand>
        <name>substrate</name>
    </ligand>
</feature>
<comment type="cofactor">
    <cofactor evidence="2">
        <name>K(+)</name>
        <dbReference type="ChEBI" id="CHEBI:29103"/>
    </cofactor>
</comment>
<name>A0AAW5K7V8_9BACT</name>
<keyword evidence="12 16" id="KW-0630">Potassium</keyword>
<dbReference type="AlphaFoldDB" id="A0AAW5K7V8"/>
<dbReference type="GeneID" id="95756047"/>
<evidence type="ECO:0000256" key="14">
    <source>
        <dbReference type="ARBA" id="ARBA00038036"/>
    </source>
</evidence>
<evidence type="ECO:0000256" key="8">
    <source>
        <dbReference type="ARBA" id="ARBA00022679"/>
    </source>
</evidence>
<comment type="caution">
    <text evidence="16">Lacks conserved residue(s) required for the propagation of feature annotation.</text>
</comment>
<keyword evidence="10 16" id="KW-0418">Kinase</keyword>
<evidence type="ECO:0000256" key="11">
    <source>
        <dbReference type="ARBA" id="ARBA00022840"/>
    </source>
</evidence>
<comment type="cofactor">
    <cofactor evidence="16">
        <name>NH4(+)</name>
        <dbReference type="ChEBI" id="CHEBI:28938"/>
    </cofactor>
    <cofactor evidence="16">
        <name>K(+)</name>
        <dbReference type="ChEBI" id="CHEBI:29103"/>
    </cofactor>
    <text evidence="16">A monovalent cation. Ammonium or potassium.</text>
</comment>
<evidence type="ECO:0000313" key="18">
    <source>
        <dbReference type="Proteomes" id="UP001205919"/>
    </source>
</evidence>
<evidence type="ECO:0000256" key="7">
    <source>
        <dbReference type="ARBA" id="ARBA00022490"/>
    </source>
</evidence>
<keyword evidence="9 16" id="KW-0547">Nucleotide-binding</keyword>
<comment type="caution">
    <text evidence="17">The sequence shown here is derived from an EMBL/GenBank/DDBJ whole genome shotgun (WGS) entry which is preliminary data.</text>
</comment>
<feature type="binding site" evidence="16">
    <location>
        <position position="128"/>
    </location>
    <ligand>
        <name>K(+)</name>
        <dbReference type="ChEBI" id="CHEBI:29103"/>
    </ligand>
</feature>
<evidence type="ECO:0000256" key="15">
    <source>
        <dbReference type="ARBA" id="ARBA00040883"/>
    </source>
</evidence>
<evidence type="ECO:0000256" key="12">
    <source>
        <dbReference type="ARBA" id="ARBA00022958"/>
    </source>
</evidence>
<evidence type="ECO:0000256" key="3">
    <source>
        <dbReference type="ARBA" id="ARBA00004496"/>
    </source>
</evidence>
<dbReference type="GO" id="GO:0015937">
    <property type="term" value="P:coenzyme A biosynthetic process"/>
    <property type="evidence" value="ECO:0007669"/>
    <property type="project" value="UniProtKB-UniRule"/>
</dbReference>
<dbReference type="PANTHER" id="PTHR34265">
    <property type="entry name" value="TYPE III PANTOTHENATE KINASE"/>
    <property type="match status" value="1"/>
</dbReference>
<dbReference type="NCBIfam" id="NF009855">
    <property type="entry name" value="PRK13321.1"/>
    <property type="match status" value="1"/>
</dbReference>
<dbReference type="SUPFAM" id="SSF53067">
    <property type="entry name" value="Actin-like ATPase domain"/>
    <property type="match status" value="2"/>
</dbReference>
<dbReference type="NCBIfam" id="TIGR00671">
    <property type="entry name" value="baf"/>
    <property type="match status" value="1"/>
</dbReference>
<accession>A0AAW5K7V8</accession>
<gene>
    <name evidence="16" type="primary">coaX</name>
    <name evidence="17" type="ORF">NE630_05885</name>
</gene>
<reference evidence="17 18" key="1">
    <citation type="submission" date="2022-06" db="EMBL/GenBank/DDBJ databases">
        <title>Isolation of gut microbiota from human fecal samples.</title>
        <authorList>
            <person name="Pamer E.G."/>
            <person name="Barat B."/>
            <person name="Waligurski E."/>
            <person name="Medina S."/>
            <person name="Paddock L."/>
            <person name="Mostad J."/>
        </authorList>
    </citation>
    <scope>NUCLEOTIDE SEQUENCE [LARGE SCALE GENOMIC DNA]</scope>
    <source>
        <strain evidence="17 18">DFI.9.90</strain>
    </source>
</reference>
<keyword evidence="18" id="KW-1185">Reference proteome</keyword>
<evidence type="ECO:0000256" key="6">
    <source>
        <dbReference type="ARBA" id="ARBA00012102"/>
    </source>
</evidence>
<keyword evidence="13 16" id="KW-0173">Coenzyme A biosynthesis</keyword>
<proteinExistence type="inferred from homology"/>